<dbReference type="CDD" id="cd02440">
    <property type="entry name" value="AdoMet_MTases"/>
    <property type="match status" value="1"/>
</dbReference>
<dbReference type="Proteomes" id="UP001392437">
    <property type="component" value="Unassembled WGS sequence"/>
</dbReference>
<evidence type="ECO:0000313" key="2">
    <source>
        <dbReference type="EMBL" id="KAK8096162.1"/>
    </source>
</evidence>
<dbReference type="SUPFAM" id="SSF53335">
    <property type="entry name" value="S-adenosyl-L-methionine-dependent methyltransferases"/>
    <property type="match status" value="1"/>
</dbReference>
<dbReference type="AlphaFoldDB" id="A0AAW0QHE5"/>
<organism evidence="2 3">
    <name type="scientific">Apiospora kogelbergensis</name>
    <dbReference type="NCBI Taxonomy" id="1337665"/>
    <lineage>
        <taxon>Eukaryota</taxon>
        <taxon>Fungi</taxon>
        <taxon>Dikarya</taxon>
        <taxon>Ascomycota</taxon>
        <taxon>Pezizomycotina</taxon>
        <taxon>Sordariomycetes</taxon>
        <taxon>Xylariomycetidae</taxon>
        <taxon>Amphisphaeriales</taxon>
        <taxon>Apiosporaceae</taxon>
        <taxon>Apiospora</taxon>
    </lineage>
</organism>
<sequence>MTGHSIPDPASVEENGRTYTGYYREGRYLLPNDGAEQDRLDLQHQVWRLLLDDALHLAPLDWGAAGDDARNVLDIGTGTGIWPIEFSEANPGARVVGTDLSLIQPPPDAVPPNCSFVREDSEEDEWVHEVEFDYIHMRAMLSCFTDHRSVINKIYDNLRPGGWFESQDFSFDLVAADAATEAVLAGSSIRLWQQRMFEGMRTLGRDLRVARHYAQWLSDAGFVDVEQRYAKGTTSDGTSTTTIDEMDSRLLLCPLNPWPRGPKDQEIGLYFETDIVESLEGMSAKVLPRAGMSAEEIQALVLRVEQDVRNQEMHAYTPVYVIYGRKPLKGKAGTENNHQIE</sequence>
<comment type="similarity">
    <text evidence="1">Belongs to the methyltransferase superfamily. LaeA methyltransferase family.</text>
</comment>
<dbReference type="PANTHER" id="PTHR43591:SF102">
    <property type="entry name" value="S-ADENOSYL-L-METHIONINE-DEPENDENT METHYLTRANSFERASE"/>
    <property type="match status" value="1"/>
</dbReference>
<reference evidence="2 3" key="1">
    <citation type="submission" date="2023-01" db="EMBL/GenBank/DDBJ databases">
        <title>Analysis of 21 Apiospora genomes using comparative genomics revels a genus with tremendous synthesis potential of carbohydrate active enzymes and secondary metabolites.</title>
        <authorList>
            <person name="Sorensen T."/>
        </authorList>
    </citation>
    <scope>NUCLEOTIDE SEQUENCE [LARGE SCALE GENOMIC DNA]</scope>
    <source>
        <strain evidence="2 3">CBS 117206</strain>
    </source>
</reference>
<dbReference type="Gene3D" id="3.40.50.150">
    <property type="entry name" value="Vaccinia Virus protein VP39"/>
    <property type="match status" value="1"/>
</dbReference>
<comment type="caution">
    <text evidence="2">The sequence shown here is derived from an EMBL/GenBank/DDBJ whole genome shotgun (WGS) entry which is preliminary data.</text>
</comment>
<evidence type="ECO:0000256" key="1">
    <source>
        <dbReference type="ARBA" id="ARBA00038158"/>
    </source>
</evidence>
<dbReference type="GO" id="GO:0008168">
    <property type="term" value="F:methyltransferase activity"/>
    <property type="evidence" value="ECO:0007669"/>
    <property type="project" value="TreeGrafter"/>
</dbReference>
<accession>A0AAW0QHE5</accession>
<dbReference type="PANTHER" id="PTHR43591">
    <property type="entry name" value="METHYLTRANSFERASE"/>
    <property type="match status" value="1"/>
</dbReference>
<gene>
    <name evidence="2" type="ORF">PG999_014184</name>
</gene>
<name>A0AAW0QHE5_9PEZI</name>
<dbReference type="InterPro" id="IPR029063">
    <property type="entry name" value="SAM-dependent_MTases_sf"/>
</dbReference>
<keyword evidence="3" id="KW-1185">Reference proteome</keyword>
<dbReference type="Pfam" id="PF13489">
    <property type="entry name" value="Methyltransf_23"/>
    <property type="match status" value="1"/>
</dbReference>
<protein>
    <recommendedName>
        <fullName evidence="4">Methyltransferase domain-containing protein</fullName>
    </recommendedName>
</protein>
<dbReference type="EMBL" id="JAQQWP010000011">
    <property type="protein sequence ID" value="KAK8096162.1"/>
    <property type="molecule type" value="Genomic_DNA"/>
</dbReference>
<evidence type="ECO:0000313" key="3">
    <source>
        <dbReference type="Proteomes" id="UP001392437"/>
    </source>
</evidence>
<evidence type="ECO:0008006" key="4">
    <source>
        <dbReference type="Google" id="ProtNLM"/>
    </source>
</evidence>
<proteinExistence type="inferred from homology"/>